<reference evidence="1 2" key="1">
    <citation type="submission" date="2018-06" db="EMBL/GenBank/DDBJ databases">
        <authorList>
            <consortium name="Pathogen Informatics"/>
            <person name="Doyle S."/>
        </authorList>
    </citation>
    <scope>NUCLEOTIDE SEQUENCE [LARGE SCALE GENOMIC DNA]</scope>
    <source>
        <strain evidence="1 2">NCTC5052</strain>
    </source>
</reference>
<dbReference type="AlphaFoldDB" id="A0A377Y426"/>
<accession>A0A377Y426</accession>
<protein>
    <submittedName>
        <fullName evidence="1">Uncharacterized protein</fullName>
    </submittedName>
</protein>
<name>A0A377Y426_KLEPN</name>
<proteinExistence type="predicted"/>
<gene>
    <name evidence="1" type="ORF">NCTC5052_03938</name>
</gene>
<sequence>MKKRTLEQLEDDLNFYESFIKEYMSVIEGHGNPEFTMSFGRRGERKLISYEEMQSYSLDERYELSKKIHTDTFWCDEDDTTKAIRVLYVLGFRDLAFAVHKVSAEHAINKDFSDKINEIKRQVSLKKVNSKGGKNRTSRHKVTALQIASSTWKEVPGASMESLSRKIYDHLNKKHRDTPEPGTIKTWLRTSGLNPEQLPKIKDYELVIK</sequence>
<evidence type="ECO:0000313" key="2">
    <source>
        <dbReference type="Proteomes" id="UP000254103"/>
    </source>
</evidence>
<organism evidence="1 2">
    <name type="scientific">Klebsiella pneumoniae</name>
    <dbReference type="NCBI Taxonomy" id="573"/>
    <lineage>
        <taxon>Bacteria</taxon>
        <taxon>Pseudomonadati</taxon>
        <taxon>Pseudomonadota</taxon>
        <taxon>Gammaproteobacteria</taxon>
        <taxon>Enterobacterales</taxon>
        <taxon>Enterobacteriaceae</taxon>
        <taxon>Klebsiella/Raoultella group</taxon>
        <taxon>Klebsiella</taxon>
        <taxon>Klebsiella pneumoniae complex</taxon>
    </lineage>
</organism>
<evidence type="ECO:0000313" key="1">
    <source>
        <dbReference type="EMBL" id="STT95434.1"/>
    </source>
</evidence>
<dbReference type="RefSeq" id="WP_047669852.1">
    <property type="nucleotide sequence ID" value="NZ_BILI01000005.1"/>
</dbReference>
<dbReference type="Proteomes" id="UP000254103">
    <property type="component" value="Unassembled WGS sequence"/>
</dbReference>
<dbReference type="EMBL" id="UGLJ01000002">
    <property type="protein sequence ID" value="STT95434.1"/>
    <property type="molecule type" value="Genomic_DNA"/>
</dbReference>